<protein>
    <submittedName>
        <fullName evidence="1">Uncharacterized protein</fullName>
    </submittedName>
</protein>
<dbReference type="RefSeq" id="WP_073382072.1">
    <property type="nucleotide sequence ID" value="NZ_DBFXFH010000047.1"/>
</dbReference>
<accession>A0AB74EUN5</accession>
<evidence type="ECO:0000313" key="1">
    <source>
        <dbReference type="EMBL" id="SHK94443.1"/>
    </source>
</evidence>
<evidence type="ECO:0000313" key="2">
    <source>
        <dbReference type="Proteomes" id="UP000184012"/>
    </source>
</evidence>
<dbReference type="EMBL" id="FRBP01000001">
    <property type="protein sequence ID" value="SHK94443.1"/>
    <property type="molecule type" value="Genomic_DNA"/>
</dbReference>
<proteinExistence type="predicted"/>
<dbReference type="AlphaFoldDB" id="A0AB74EUN5"/>
<gene>
    <name evidence="1" type="ORF">SAMN04515649_101342</name>
</gene>
<sequence>MKVDEEFNRITLNDIRKDITRAFIDLDTKIRHENIEKYKMEHQEKLLRSKAQSMKQEINGFIDQQLEAFLKSSS</sequence>
<comment type="caution">
    <text evidence="1">The sequence shown here is derived from an EMBL/GenBank/DDBJ whole genome shotgun (WGS) entry which is preliminary data.</text>
</comment>
<name>A0AB74EUN5_9FIRM</name>
<reference evidence="1 2" key="1">
    <citation type="submission" date="2016-11" db="EMBL/GenBank/DDBJ databases">
        <authorList>
            <person name="Varghese N."/>
            <person name="Submissions S."/>
        </authorList>
    </citation>
    <scope>NUCLEOTIDE SEQUENCE [LARGE SCALE GENOMIC DNA]</scope>
    <source>
        <strain evidence="1 2">FD</strain>
    </source>
</reference>
<dbReference type="Proteomes" id="UP000184012">
    <property type="component" value="Unassembled WGS sequence"/>
</dbReference>
<organism evidence="1 2">
    <name type="scientific">Eubacterium callanderi</name>
    <dbReference type="NCBI Taxonomy" id="53442"/>
    <lineage>
        <taxon>Bacteria</taxon>
        <taxon>Bacillati</taxon>
        <taxon>Bacillota</taxon>
        <taxon>Clostridia</taxon>
        <taxon>Eubacteriales</taxon>
        <taxon>Eubacteriaceae</taxon>
        <taxon>Eubacterium</taxon>
    </lineage>
</organism>